<dbReference type="OrthoDB" id="5572674at2759"/>
<keyword evidence="3" id="KW-1185">Reference proteome</keyword>
<protein>
    <submittedName>
        <fullName evidence="2">Uncharacterized protein</fullName>
    </submittedName>
</protein>
<feature type="compositionally biased region" description="Low complexity" evidence="1">
    <location>
        <begin position="63"/>
        <end position="75"/>
    </location>
</feature>
<accession>A0A0L0T9N5</accession>
<dbReference type="AlphaFoldDB" id="A0A0L0T9N5"/>
<evidence type="ECO:0000256" key="1">
    <source>
        <dbReference type="SAM" id="MobiDB-lite"/>
    </source>
</evidence>
<dbReference type="EMBL" id="GG745372">
    <property type="protein sequence ID" value="KNE71430.1"/>
    <property type="molecule type" value="Genomic_DNA"/>
</dbReference>
<reference evidence="3" key="2">
    <citation type="submission" date="2009-11" db="EMBL/GenBank/DDBJ databases">
        <title>The Genome Sequence of Allomyces macrogynus strain ATCC 38327.</title>
        <authorList>
            <consortium name="The Broad Institute Genome Sequencing Platform"/>
            <person name="Russ C."/>
            <person name="Cuomo C."/>
            <person name="Shea T."/>
            <person name="Young S.K."/>
            <person name="Zeng Q."/>
            <person name="Koehrsen M."/>
            <person name="Haas B."/>
            <person name="Borodovsky M."/>
            <person name="Guigo R."/>
            <person name="Alvarado L."/>
            <person name="Berlin A."/>
            <person name="Borenstein D."/>
            <person name="Chen Z."/>
            <person name="Engels R."/>
            <person name="Freedman E."/>
            <person name="Gellesch M."/>
            <person name="Goldberg J."/>
            <person name="Griggs A."/>
            <person name="Gujja S."/>
            <person name="Heiman D."/>
            <person name="Hepburn T."/>
            <person name="Howarth C."/>
            <person name="Jen D."/>
            <person name="Larson L."/>
            <person name="Lewis B."/>
            <person name="Mehta T."/>
            <person name="Park D."/>
            <person name="Pearson M."/>
            <person name="Roberts A."/>
            <person name="Saif S."/>
            <person name="Shenoy N."/>
            <person name="Sisk P."/>
            <person name="Stolte C."/>
            <person name="Sykes S."/>
            <person name="Walk T."/>
            <person name="White J."/>
            <person name="Yandava C."/>
            <person name="Burger G."/>
            <person name="Gray M.W."/>
            <person name="Holland P.W.H."/>
            <person name="King N."/>
            <person name="Lang F.B.F."/>
            <person name="Roger A.J."/>
            <person name="Ruiz-Trillo I."/>
            <person name="Lander E."/>
            <person name="Nusbaum C."/>
        </authorList>
    </citation>
    <scope>NUCLEOTIDE SEQUENCE [LARGE SCALE GENOMIC DNA]</scope>
    <source>
        <strain evidence="3">ATCC 38327</strain>
    </source>
</reference>
<dbReference type="Proteomes" id="UP000054350">
    <property type="component" value="Unassembled WGS sequence"/>
</dbReference>
<name>A0A0L0T9N5_ALLM3</name>
<reference evidence="2 3" key="1">
    <citation type="submission" date="2009-11" db="EMBL/GenBank/DDBJ databases">
        <title>Annotation of Allomyces macrogynus ATCC 38327.</title>
        <authorList>
            <consortium name="The Broad Institute Genome Sequencing Platform"/>
            <person name="Russ C."/>
            <person name="Cuomo C."/>
            <person name="Burger G."/>
            <person name="Gray M.W."/>
            <person name="Holland P.W.H."/>
            <person name="King N."/>
            <person name="Lang F.B.F."/>
            <person name="Roger A.J."/>
            <person name="Ruiz-Trillo I."/>
            <person name="Young S.K."/>
            <person name="Zeng Q."/>
            <person name="Gargeya S."/>
            <person name="Fitzgerald M."/>
            <person name="Haas B."/>
            <person name="Abouelleil A."/>
            <person name="Alvarado L."/>
            <person name="Arachchi H.M."/>
            <person name="Berlin A."/>
            <person name="Chapman S.B."/>
            <person name="Gearin G."/>
            <person name="Goldberg J."/>
            <person name="Griggs A."/>
            <person name="Gujja S."/>
            <person name="Hansen M."/>
            <person name="Heiman D."/>
            <person name="Howarth C."/>
            <person name="Larimer J."/>
            <person name="Lui A."/>
            <person name="MacDonald P.J.P."/>
            <person name="McCowen C."/>
            <person name="Montmayeur A."/>
            <person name="Murphy C."/>
            <person name="Neiman D."/>
            <person name="Pearson M."/>
            <person name="Priest M."/>
            <person name="Roberts A."/>
            <person name="Saif S."/>
            <person name="Shea T."/>
            <person name="Sisk P."/>
            <person name="Stolte C."/>
            <person name="Sykes S."/>
            <person name="Wortman J."/>
            <person name="Nusbaum C."/>
            <person name="Birren B."/>
        </authorList>
    </citation>
    <scope>NUCLEOTIDE SEQUENCE [LARGE SCALE GENOMIC DNA]</scope>
    <source>
        <strain evidence="2 3">ATCC 38327</strain>
    </source>
</reference>
<feature type="region of interest" description="Disordered" evidence="1">
    <location>
        <begin position="1"/>
        <end position="97"/>
    </location>
</feature>
<feature type="compositionally biased region" description="Polar residues" evidence="1">
    <location>
        <begin position="48"/>
        <end position="59"/>
    </location>
</feature>
<feature type="region of interest" description="Disordered" evidence="1">
    <location>
        <begin position="183"/>
        <end position="240"/>
    </location>
</feature>
<organism evidence="2 3">
    <name type="scientific">Allomyces macrogynus (strain ATCC 38327)</name>
    <name type="common">Allomyces javanicus var. macrogynus</name>
    <dbReference type="NCBI Taxonomy" id="578462"/>
    <lineage>
        <taxon>Eukaryota</taxon>
        <taxon>Fungi</taxon>
        <taxon>Fungi incertae sedis</taxon>
        <taxon>Blastocladiomycota</taxon>
        <taxon>Blastocladiomycetes</taxon>
        <taxon>Blastocladiales</taxon>
        <taxon>Blastocladiaceae</taxon>
        <taxon>Allomyces</taxon>
    </lineage>
</organism>
<dbReference type="VEuPathDB" id="FungiDB:AMAG_15664"/>
<proteinExistence type="predicted"/>
<sequence length="594" mass="61777">MGFISLLKGKSSRSASAPATRASASHSAAPGSWSSGFGSGLGSPAPSNLNSPPTVSHGSMTEPLLSPPSAAAPSPRTVAAPEQYLRRTPASLPTSPASLAVMSPRGVPAVASQSSIASASLPSAAAGALHSTSSLEDLHAIPPAAASPSAAPRHRVPMAGSPITTTAATTPIATSFSFVAASPRPSLSARPSLPALPSPRPSVDSPHFGVPMSPMSRASSSVEPPQLEDDHGPRYSTDSDVYPRPYRTYVNMMENVPRPLAEARGQVLVPSLPTLAPNVVDPLAAFRPTEPPANIATYYPLDWKLPVTSALRTPLAADLCASKGSLPGYTIDALVDSYEGLLATLNQLVAQAFARAMPVLDPHSGTPAPSQYVYTAVTHGAPVPRGANPSAAHQAAFQSRLATTLLTDLLVAITSPLRVEDHTKLIKKHLPDLKRDLKPPKAPRLFGSSATARSANPLGLSSHLLFVALDHFMSSTSLSSPLMTHLRPVLAQAAAVITNTFHAHAVPPPTADVVDDLLSAFLDWFIRLKREFPNVGLYVPLEDAMPDPAYMIVEGGPSAAYGGAVAFTTGPGIWDASTGQVGFPARVWTKDPMV</sequence>
<evidence type="ECO:0000313" key="2">
    <source>
        <dbReference type="EMBL" id="KNE71430.1"/>
    </source>
</evidence>
<gene>
    <name evidence="2" type="ORF">AMAG_15664</name>
</gene>
<evidence type="ECO:0000313" key="3">
    <source>
        <dbReference type="Proteomes" id="UP000054350"/>
    </source>
</evidence>
<feature type="compositionally biased region" description="Low complexity" evidence="1">
    <location>
        <begin position="12"/>
        <end position="47"/>
    </location>
</feature>
<feature type="compositionally biased region" description="Low complexity" evidence="1">
    <location>
        <begin position="183"/>
        <end position="193"/>
    </location>
</feature>